<dbReference type="InterPro" id="IPR000719">
    <property type="entry name" value="Prot_kinase_dom"/>
</dbReference>
<keyword evidence="4 5" id="KW-0067">ATP-binding</keyword>
<dbReference type="KEGG" id="gtt:GUITHDRAFT_113394"/>
<dbReference type="Proteomes" id="UP000011087">
    <property type="component" value="Unassembled WGS sequence"/>
</dbReference>
<protein>
    <recommendedName>
        <fullName evidence="8">Protein kinase domain-containing protein</fullName>
    </recommendedName>
</protein>
<feature type="transmembrane region" description="Helical" evidence="7">
    <location>
        <begin position="69"/>
        <end position="89"/>
    </location>
</feature>
<evidence type="ECO:0000256" key="7">
    <source>
        <dbReference type="SAM" id="Phobius"/>
    </source>
</evidence>
<dbReference type="PROSITE" id="PS00107">
    <property type="entry name" value="PROTEIN_KINASE_ATP"/>
    <property type="match status" value="1"/>
</dbReference>
<dbReference type="EnsemblProtists" id="EKX40608">
    <property type="protein sequence ID" value="EKX40608"/>
    <property type="gene ID" value="GUITHDRAFT_113394"/>
</dbReference>
<evidence type="ECO:0000256" key="2">
    <source>
        <dbReference type="ARBA" id="ARBA00022741"/>
    </source>
</evidence>
<reference evidence="11" key="2">
    <citation type="submission" date="2012-11" db="EMBL/GenBank/DDBJ databases">
        <authorList>
            <person name="Kuo A."/>
            <person name="Curtis B.A."/>
            <person name="Tanifuji G."/>
            <person name="Burki F."/>
            <person name="Gruber A."/>
            <person name="Irimia M."/>
            <person name="Maruyama S."/>
            <person name="Arias M.C."/>
            <person name="Ball S.G."/>
            <person name="Gile G.H."/>
            <person name="Hirakawa Y."/>
            <person name="Hopkins J.F."/>
            <person name="Rensing S.A."/>
            <person name="Schmutz J."/>
            <person name="Symeonidi A."/>
            <person name="Elias M."/>
            <person name="Eveleigh R.J."/>
            <person name="Herman E.K."/>
            <person name="Klute M.J."/>
            <person name="Nakayama T."/>
            <person name="Obornik M."/>
            <person name="Reyes-Prieto A."/>
            <person name="Armbrust E.V."/>
            <person name="Aves S.J."/>
            <person name="Beiko R.G."/>
            <person name="Coutinho P."/>
            <person name="Dacks J.B."/>
            <person name="Durnford D.G."/>
            <person name="Fast N.M."/>
            <person name="Green B.R."/>
            <person name="Grisdale C."/>
            <person name="Hempe F."/>
            <person name="Henrissat B."/>
            <person name="Hoppner M.P."/>
            <person name="Ishida K.-I."/>
            <person name="Kim E."/>
            <person name="Koreny L."/>
            <person name="Kroth P.G."/>
            <person name="Liu Y."/>
            <person name="Malik S.-B."/>
            <person name="Maier U.G."/>
            <person name="McRose D."/>
            <person name="Mock T."/>
            <person name="Neilson J.A."/>
            <person name="Onodera N.T."/>
            <person name="Poole A.M."/>
            <person name="Pritham E.J."/>
            <person name="Richards T.A."/>
            <person name="Rocap G."/>
            <person name="Roy S.W."/>
            <person name="Sarai C."/>
            <person name="Schaack S."/>
            <person name="Shirato S."/>
            <person name="Slamovits C.H."/>
            <person name="Spencer D.F."/>
            <person name="Suzuki S."/>
            <person name="Worden A.Z."/>
            <person name="Zauner S."/>
            <person name="Barry K."/>
            <person name="Bell C."/>
            <person name="Bharti A.K."/>
            <person name="Crow J.A."/>
            <person name="Grimwood J."/>
            <person name="Kramer R."/>
            <person name="Lindquist E."/>
            <person name="Lucas S."/>
            <person name="Salamov A."/>
            <person name="McFadden G.I."/>
            <person name="Lane C.E."/>
            <person name="Keeling P.J."/>
            <person name="Gray M.W."/>
            <person name="Grigoriev I.V."/>
            <person name="Archibald J.M."/>
        </authorList>
    </citation>
    <scope>NUCLEOTIDE SEQUENCE</scope>
    <source>
        <strain evidence="11">CCMP2712</strain>
    </source>
</reference>
<evidence type="ECO:0000256" key="1">
    <source>
        <dbReference type="ARBA" id="ARBA00022679"/>
    </source>
</evidence>
<organism evidence="9">
    <name type="scientific">Guillardia theta (strain CCMP2712)</name>
    <name type="common">Cryptophyte</name>
    <dbReference type="NCBI Taxonomy" id="905079"/>
    <lineage>
        <taxon>Eukaryota</taxon>
        <taxon>Cryptophyceae</taxon>
        <taxon>Pyrenomonadales</taxon>
        <taxon>Geminigeraceae</taxon>
        <taxon>Guillardia</taxon>
    </lineage>
</organism>
<feature type="binding site" evidence="5">
    <location>
        <position position="290"/>
    </location>
    <ligand>
        <name>ATP</name>
        <dbReference type="ChEBI" id="CHEBI:30616"/>
    </ligand>
</feature>
<evidence type="ECO:0000313" key="10">
    <source>
        <dbReference type="EnsemblProtists" id="EKX40608"/>
    </source>
</evidence>
<feature type="transmembrane region" description="Helical" evidence="7">
    <location>
        <begin position="745"/>
        <end position="772"/>
    </location>
</feature>
<evidence type="ECO:0000313" key="11">
    <source>
        <dbReference type="Proteomes" id="UP000011087"/>
    </source>
</evidence>
<dbReference type="InterPro" id="IPR050538">
    <property type="entry name" value="MAP_kinase_kinase_kinase"/>
</dbReference>
<keyword evidence="3" id="KW-0418">Kinase</keyword>
<evidence type="ECO:0000256" key="6">
    <source>
        <dbReference type="SAM" id="MobiDB-lite"/>
    </source>
</evidence>
<feature type="transmembrane region" description="Helical" evidence="7">
    <location>
        <begin position="28"/>
        <end position="48"/>
    </location>
</feature>
<dbReference type="STRING" id="905079.L1IWG4"/>
<dbReference type="PROSITE" id="PS00108">
    <property type="entry name" value="PROTEIN_KINASE_ST"/>
    <property type="match status" value="1"/>
</dbReference>
<dbReference type="PaxDb" id="55529-EKX40608"/>
<gene>
    <name evidence="9" type="ORF">GUITHDRAFT_113394</name>
</gene>
<name>L1IWG4_GUITC</name>
<dbReference type="InterPro" id="IPR017441">
    <property type="entry name" value="Protein_kinase_ATP_BS"/>
</dbReference>
<keyword evidence="7" id="KW-1133">Transmembrane helix</keyword>
<dbReference type="PROSITE" id="PS50011">
    <property type="entry name" value="PROTEIN_KINASE_DOM"/>
    <property type="match status" value="1"/>
</dbReference>
<dbReference type="PANTHER" id="PTHR48016">
    <property type="entry name" value="MAP KINASE KINASE KINASE SSK2-RELATED-RELATED"/>
    <property type="match status" value="1"/>
</dbReference>
<reference evidence="9 11" key="1">
    <citation type="journal article" date="2012" name="Nature">
        <title>Algal genomes reveal evolutionary mosaicism and the fate of nucleomorphs.</title>
        <authorList>
            <consortium name="DOE Joint Genome Institute"/>
            <person name="Curtis B.A."/>
            <person name="Tanifuji G."/>
            <person name="Burki F."/>
            <person name="Gruber A."/>
            <person name="Irimia M."/>
            <person name="Maruyama S."/>
            <person name="Arias M.C."/>
            <person name="Ball S.G."/>
            <person name="Gile G.H."/>
            <person name="Hirakawa Y."/>
            <person name="Hopkins J.F."/>
            <person name="Kuo A."/>
            <person name="Rensing S.A."/>
            <person name="Schmutz J."/>
            <person name="Symeonidi A."/>
            <person name="Elias M."/>
            <person name="Eveleigh R.J."/>
            <person name="Herman E.K."/>
            <person name="Klute M.J."/>
            <person name="Nakayama T."/>
            <person name="Obornik M."/>
            <person name="Reyes-Prieto A."/>
            <person name="Armbrust E.V."/>
            <person name="Aves S.J."/>
            <person name="Beiko R.G."/>
            <person name="Coutinho P."/>
            <person name="Dacks J.B."/>
            <person name="Durnford D.G."/>
            <person name="Fast N.M."/>
            <person name="Green B.R."/>
            <person name="Grisdale C.J."/>
            <person name="Hempel F."/>
            <person name="Henrissat B."/>
            <person name="Hoppner M.P."/>
            <person name="Ishida K."/>
            <person name="Kim E."/>
            <person name="Koreny L."/>
            <person name="Kroth P.G."/>
            <person name="Liu Y."/>
            <person name="Malik S.B."/>
            <person name="Maier U.G."/>
            <person name="McRose D."/>
            <person name="Mock T."/>
            <person name="Neilson J.A."/>
            <person name="Onodera N.T."/>
            <person name="Poole A.M."/>
            <person name="Pritham E.J."/>
            <person name="Richards T.A."/>
            <person name="Rocap G."/>
            <person name="Roy S.W."/>
            <person name="Sarai C."/>
            <person name="Schaack S."/>
            <person name="Shirato S."/>
            <person name="Slamovits C.H."/>
            <person name="Spencer D.F."/>
            <person name="Suzuki S."/>
            <person name="Worden A.Z."/>
            <person name="Zauner S."/>
            <person name="Barry K."/>
            <person name="Bell C."/>
            <person name="Bharti A.K."/>
            <person name="Crow J.A."/>
            <person name="Grimwood J."/>
            <person name="Kramer R."/>
            <person name="Lindquist E."/>
            <person name="Lucas S."/>
            <person name="Salamov A."/>
            <person name="McFadden G.I."/>
            <person name="Lane C.E."/>
            <person name="Keeling P.J."/>
            <person name="Gray M.W."/>
            <person name="Grigoriev I.V."/>
            <person name="Archibald J.M."/>
        </authorList>
    </citation>
    <scope>NUCLEOTIDE SEQUENCE</scope>
    <source>
        <strain evidence="9 11">CCMP2712</strain>
    </source>
</reference>
<dbReference type="RefSeq" id="XP_005827588.1">
    <property type="nucleotide sequence ID" value="XM_005827531.1"/>
</dbReference>
<feature type="transmembrane region" description="Helical" evidence="7">
    <location>
        <begin position="696"/>
        <end position="715"/>
    </location>
</feature>
<dbReference type="Pfam" id="PF00069">
    <property type="entry name" value="Pkinase"/>
    <property type="match status" value="1"/>
</dbReference>
<reference evidence="10" key="3">
    <citation type="submission" date="2016-03" db="UniProtKB">
        <authorList>
            <consortium name="EnsemblProtists"/>
        </authorList>
    </citation>
    <scope>IDENTIFICATION</scope>
</reference>
<feature type="region of interest" description="Disordered" evidence="6">
    <location>
        <begin position="287"/>
        <end position="322"/>
    </location>
</feature>
<dbReference type="PANTHER" id="PTHR48016:SF56">
    <property type="entry name" value="MAPKK KINASE"/>
    <property type="match status" value="1"/>
</dbReference>
<keyword evidence="2 5" id="KW-0547">Nucleotide-binding</keyword>
<dbReference type="GO" id="GO:0005524">
    <property type="term" value="F:ATP binding"/>
    <property type="evidence" value="ECO:0007669"/>
    <property type="project" value="UniProtKB-UniRule"/>
</dbReference>
<feature type="domain" description="Protein kinase" evidence="8">
    <location>
        <begin position="256"/>
        <end position="572"/>
    </location>
</feature>
<dbReference type="HOGENOM" id="CLU_353549_0_0_1"/>
<dbReference type="GO" id="GO:0004672">
    <property type="term" value="F:protein kinase activity"/>
    <property type="evidence" value="ECO:0007669"/>
    <property type="project" value="InterPro"/>
</dbReference>
<keyword evidence="7" id="KW-0472">Membrane</keyword>
<keyword evidence="11" id="KW-1185">Reference proteome</keyword>
<dbReference type="EMBL" id="JH993030">
    <property type="protein sequence ID" value="EKX40608.1"/>
    <property type="molecule type" value="Genomic_DNA"/>
</dbReference>
<evidence type="ECO:0000256" key="4">
    <source>
        <dbReference type="ARBA" id="ARBA00022840"/>
    </source>
</evidence>
<proteinExistence type="predicted"/>
<evidence type="ECO:0000256" key="3">
    <source>
        <dbReference type="ARBA" id="ARBA00022777"/>
    </source>
</evidence>
<dbReference type="GeneID" id="17297191"/>
<dbReference type="eggNOG" id="KOG0198">
    <property type="taxonomic scope" value="Eukaryota"/>
</dbReference>
<dbReference type="Gene3D" id="1.10.510.10">
    <property type="entry name" value="Transferase(Phosphotransferase) domain 1"/>
    <property type="match status" value="1"/>
</dbReference>
<dbReference type="InterPro" id="IPR008271">
    <property type="entry name" value="Ser/Thr_kinase_AS"/>
</dbReference>
<dbReference type="Gene3D" id="3.30.200.20">
    <property type="entry name" value="Phosphorylase Kinase, domain 1"/>
    <property type="match status" value="1"/>
</dbReference>
<feature type="transmembrane region" description="Helical" evidence="7">
    <location>
        <begin position="722"/>
        <end position="739"/>
    </location>
</feature>
<sequence length="795" mass="91171">MPSPGMKAIAESSFRKDRDNDEASHATLNIWGGSCALMDIVWLAFLVFKASRRRRDKELSHPEELFPMIGIMLSVLLLANIFSAFMRGVKMHVARTLLRAKNCIVFVWASLAADTQDMMHQKERYVQTLVMIEVLFPTSLTGELADMMGNQTKLLDLEQRNGVLGRLGANIFFYFVIERIHTSVRRAWILQVHKPGHVLGGILSEIGKEEKEEDDDEKTLRAVNEWDRYYSDEELLLLEKESKIKEEKERSVVEFRKTDILLGSGSFGSVYRAVDCRTSQHLAVKTVPLKSNDENDVDDDDNNDDDNDDDDDDSNMIVEHDRSVRGDKELMNELSTMKKLSHRNIVCYLGTEIRDDELLLVMEYCAGGSLASILHGMGAIDENIARIYTRDLVEVSWTSLGALVETVELTGEMCQGLNYLHRNYMVHRDIKSSNCLLSSDGVMKLADFGATKSLNSASTNDLQGTPGYMAPEVLWSKTLHRQSDVWSLGCCVLEMLTLELPYGAANYDQQLQLHYLYRLAQERDDPHLPGSLSEDAREFIKKCLRTSFVKGGDEAHVKATRIKAYDSARRLLGVTEEEEMPGEESIGGFVRLPRFHEIRRIIYNKIDKFEGWSKQDSIMMSVYSKTIKQHKLRQVQSILCFLQPIVTCFVLYDIFSKPFPEPIVEKLQTLSLLGLQVFWNYFVYLQKVPLEQAELIFSVMLNVTRFFCVLFHFIFWNVPDSLFNLLILTCASSVADIFPTNLEHWMWIVFLTAVRCLRIVIHLVAVAVTLHLSRLWRLEDKSLFRKIMSMQKKKR</sequence>
<evidence type="ECO:0000313" key="9">
    <source>
        <dbReference type="EMBL" id="EKX40608.1"/>
    </source>
</evidence>
<keyword evidence="1" id="KW-0808">Transferase</keyword>
<dbReference type="PROSITE" id="PS51257">
    <property type="entry name" value="PROKAR_LIPOPROTEIN"/>
    <property type="match status" value="1"/>
</dbReference>
<accession>L1IWG4</accession>
<dbReference type="SUPFAM" id="SSF56112">
    <property type="entry name" value="Protein kinase-like (PK-like)"/>
    <property type="match status" value="1"/>
</dbReference>
<dbReference type="SMART" id="SM00220">
    <property type="entry name" value="S_TKc"/>
    <property type="match status" value="1"/>
</dbReference>
<keyword evidence="7" id="KW-0812">Transmembrane</keyword>
<feature type="compositionally biased region" description="Acidic residues" evidence="6">
    <location>
        <begin position="294"/>
        <end position="314"/>
    </location>
</feature>
<dbReference type="InterPro" id="IPR011009">
    <property type="entry name" value="Kinase-like_dom_sf"/>
</dbReference>
<dbReference type="AlphaFoldDB" id="L1IWG4"/>
<evidence type="ECO:0000256" key="5">
    <source>
        <dbReference type="PROSITE-ProRule" id="PRU10141"/>
    </source>
</evidence>
<evidence type="ECO:0000259" key="8">
    <source>
        <dbReference type="PROSITE" id="PS50011"/>
    </source>
</evidence>